<dbReference type="PANTHER" id="PTHR45732:SF1">
    <property type="entry name" value="ADP-RIBOSYLATION FACTOR"/>
    <property type="match status" value="1"/>
</dbReference>
<proteinExistence type="predicted"/>
<reference evidence="4 5" key="1">
    <citation type="journal article" date="2016" name="G3 (Bethesda)">
        <title>First Draft Assembly and Annotation of the Genome of a California Endemic Oak Quercus lobata Nee (Fagaceae).</title>
        <authorList>
            <person name="Sork V.L."/>
            <person name="Fitz-Gibbon S.T."/>
            <person name="Puiu D."/>
            <person name="Crepeau M."/>
            <person name="Gugger P.F."/>
            <person name="Sherman R."/>
            <person name="Stevens K."/>
            <person name="Langley C.H."/>
            <person name="Pellegrini M."/>
            <person name="Salzberg S.L."/>
        </authorList>
    </citation>
    <scope>NUCLEOTIDE SEQUENCE [LARGE SCALE GENOMIC DNA]</scope>
    <source>
        <strain evidence="4 5">cv. SW786</strain>
    </source>
</reference>
<keyword evidence="1 3" id="KW-0547">Nucleotide-binding</keyword>
<dbReference type="EMBL" id="LRBV02000011">
    <property type="status" value="NOT_ANNOTATED_CDS"/>
    <property type="molecule type" value="Genomic_DNA"/>
</dbReference>
<dbReference type="Pfam" id="PF00025">
    <property type="entry name" value="Arf"/>
    <property type="match status" value="1"/>
</dbReference>
<dbReference type="EnsemblPlants" id="QL11p030368:mrna">
    <property type="protein sequence ID" value="QL11p030368:mrna"/>
    <property type="gene ID" value="QL11p030368"/>
</dbReference>
<feature type="binding site" evidence="3">
    <location>
        <begin position="95"/>
        <end position="98"/>
    </location>
    <ligand>
        <name>GTP</name>
        <dbReference type="ChEBI" id="CHEBI:37565"/>
    </ligand>
</feature>
<protein>
    <submittedName>
        <fullName evidence="4">Uncharacterized protein</fullName>
    </submittedName>
</protein>
<dbReference type="InterPro" id="IPR006689">
    <property type="entry name" value="Small_GTPase_ARF/SAR"/>
</dbReference>
<keyword evidence="2 3" id="KW-0342">GTP-binding</keyword>
<dbReference type="Gramene" id="QL11p030368:mrna">
    <property type="protein sequence ID" value="QL11p030368:mrna"/>
    <property type="gene ID" value="QL11p030368"/>
</dbReference>
<dbReference type="SUPFAM" id="SSF52540">
    <property type="entry name" value="P-loop containing nucleoside triphosphate hydrolases"/>
    <property type="match status" value="1"/>
</dbReference>
<keyword evidence="5" id="KW-1185">Reference proteome</keyword>
<evidence type="ECO:0000256" key="2">
    <source>
        <dbReference type="ARBA" id="ARBA00023134"/>
    </source>
</evidence>
<accession>A0A7N2RDD3</accession>
<dbReference type="GO" id="GO:0003924">
    <property type="term" value="F:GTPase activity"/>
    <property type="evidence" value="ECO:0007669"/>
    <property type="project" value="InterPro"/>
</dbReference>
<sequence>MFFHGFLSSSCSFYSRGDCSSSSSVGHFVFFSSSISDLLLSSSDSVSYSMKLESLRLEYVVDAADYDNVPVSRSELHDLLSKPSLNGIPLLVLGNKIDKQGALSKEGLTEQLGLKDITDREVCCFMISCKNSSNIDSVIDWLVKHSKSMN</sequence>
<reference evidence="4" key="2">
    <citation type="submission" date="2021-01" db="UniProtKB">
        <authorList>
            <consortium name="EnsemblPlants"/>
        </authorList>
    </citation>
    <scope>IDENTIFICATION</scope>
</reference>
<evidence type="ECO:0000313" key="4">
    <source>
        <dbReference type="EnsemblPlants" id="QL11p030368:mrna"/>
    </source>
</evidence>
<dbReference type="InterPro" id="IPR027417">
    <property type="entry name" value="P-loop_NTPase"/>
</dbReference>
<dbReference type="AlphaFoldDB" id="A0A7N2RDD3"/>
<dbReference type="Gene3D" id="3.40.50.300">
    <property type="entry name" value="P-loop containing nucleotide triphosphate hydrolases"/>
    <property type="match status" value="1"/>
</dbReference>
<organism evidence="4 5">
    <name type="scientific">Quercus lobata</name>
    <name type="common">Valley oak</name>
    <dbReference type="NCBI Taxonomy" id="97700"/>
    <lineage>
        <taxon>Eukaryota</taxon>
        <taxon>Viridiplantae</taxon>
        <taxon>Streptophyta</taxon>
        <taxon>Embryophyta</taxon>
        <taxon>Tracheophyta</taxon>
        <taxon>Spermatophyta</taxon>
        <taxon>Magnoliopsida</taxon>
        <taxon>eudicotyledons</taxon>
        <taxon>Gunneridae</taxon>
        <taxon>Pentapetalae</taxon>
        <taxon>rosids</taxon>
        <taxon>fabids</taxon>
        <taxon>Fagales</taxon>
        <taxon>Fagaceae</taxon>
        <taxon>Quercus</taxon>
    </lineage>
</organism>
<dbReference type="PANTHER" id="PTHR45732">
    <property type="entry name" value="ADP-RIBOSYLATION FACTOR-LIKE PROTEIN 8"/>
    <property type="match status" value="1"/>
</dbReference>
<evidence type="ECO:0000313" key="5">
    <source>
        <dbReference type="Proteomes" id="UP000594261"/>
    </source>
</evidence>
<dbReference type="Proteomes" id="UP000594261">
    <property type="component" value="Chromosome 11"/>
</dbReference>
<evidence type="ECO:0000256" key="1">
    <source>
        <dbReference type="ARBA" id="ARBA00022741"/>
    </source>
</evidence>
<dbReference type="InParanoid" id="A0A7N2RDD3"/>
<name>A0A7N2RDD3_QUELO</name>
<dbReference type="GO" id="GO:0005525">
    <property type="term" value="F:GTP binding"/>
    <property type="evidence" value="ECO:0007669"/>
    <property type="project" value="UniProtKB-KW"/>
</dbReference>
<evidence type="ECO:0000256" key="3">
    <source>
        <dbReference type="PIRSR" id="PIRSR606689-1"/>
    </source>
</evidence>